<dbReference type="PANTHER" id="PTHR13063">
    <property type="entry name" value="ENOS INTERACTING PROTEIN"/>
    <property type="match status" value="1"/>
</dbReference>
<dbReference type="Gene3D" id="3.30.40.10">
    <property type="entry name" value="Zinc/RING finger domain, C3HC4 (zinc finger)"/>
    <property type="match status" value="1"/>
</dbReference>
<dbReference type="AlphaFoldDB" id="A0A7S3QGA1"/>
<name>A0A7S3QGA1_9STRA</name>
<feature type="domain" description="Nitric oxide synthase-interacting protein zinc-finger" evidence="5">
    <location>
        <begin position="23"/>
        <end position="71"/>
    </location>
</feature>
<dbReference type="SUPFAM" id="SSF57850">
    <property type="entry name" value="RING/U-box"/>
    <property type="match status" value="1"/>
</dbReference>
<dbReference type="EMBL" id="HBIO01027832">
    <property type="protein sequence ID" value="CAE0476509.1"/>
    <property type="molecule type" value="Transcribed_RNA"/>
</dbReference>
<evidence type="ECO:0000259" key="5">
    <source>
        <dbReference type="Pfam" id="PF15906"/>
    </source>
</evidence>
<dbReference type="InterPro" id="IPR016818">
    <property type="entry name" value="NOSIP"/>
</dbReference>
<protein>
    <recommendedName>
        <fullName evidence="5">Nitric oxide synthase-interacting protein zinc-finger domain-containing protein</fullName>
    </recommendedName>
</protein>
<dbReference type="GO" id="GO:0005634">
    <property type="term" value="C:nucleus"/>
    <property type="evidence" value="ECO:0007669"/>
    <property type="project" value="UniProtKB-SubCell"/>
</dbReference>
<dbReference type="Pfam" id="PF15906">
    <property type="entry name" value="zf-NOSIP"/>
    <property type="match status" value="1"/>
</dbReference>
<feature type="compositionally biased region" description="Basic and acidic residues" evidence="4">
    <location>
        <begin position="166"/>
        <end position="175"/>
    </location>
</feature>
<proteinExistence type="inferred from homology"/>
<evidence type="ECO:0000256" key="1">
    <source>
        <dbReference type="ARBA" id="ARBA00004123"/>
    </source>
</evidence>
<organism evidence="6">
    <name type="scientific">Chaetoceros debilis</name>
    <dbReference type="NCBI Taxonomy" id="122233"/>
    <lineage>
        <taxon>Eukaryota</taxon>
        <taxon>Sar</taxon>
        <taxon>Stramenopiles</taxon>
        <taxon>Ochrophyta</taxon>
        <taxon>Bacillariophyta</taxon>
        <taxon>Coscinodiscophyceae</taxon>
        <taxon>Chaetocerotophycidae</taxon>
        <taxon>Chaetocerotales</taxon>
        <taxon>Chaetocerotaceae</taxon>
        <taxon>Chaetoceros</taxon>
    </lineage>
</organism>
<dbReference type="InterPro" id="IPR031790">
    <property type="entry name" value="Znf-NOSIP"/>
</dbReference>
<dbReference type="InterPro" id="IPR013083">
    <property type="entry name" value="Znf_RING/FYVE/PHD"/>
</dbReference>
<sequence length="325" mass="34979">MRKSKQAGGHMPLTYSERSKLDQGTQSTRLTSDSQLKFGDCCLSLSAAVDPVVTPSGHIYSREAIVAYLLVKSKELKEVRAKYDAQMAIDAQQETKQSENQLLLQQEAFIAKDQGASQKSLGTHATPMEQSLKRKVDIETKEEGNKRLKQISFWLSEAQPEYTTQAREEEARNRDGMGIARAPPKRPSSPMSGQPLRLKDLTSITLQREGSGPESASTSTSGSGKCLCAVSGKAIITQPVVAIKKSGAVILKEVFDKLIQAESKAGKGMKKASGTATPIPTPIPMTCPITGVKIKEKDVMTLSKAASGFAASGEVVATKYTPTMT</sequence>
<accession>A0A7S3QGA1</accession>
<comment type="similarity">
    <text evidence="2">Belongs to the NOSIP family.</text>
</comment>
<evidence type="ECO:0000256" key="2">
    <source>
        <dbReference type="ARBA" id="ARBA00008126"/>
    </source>
</evidence>
<evidence type="ECO:0000313" key="6">
    <source>
        <dbReference type="EMBL" id="CAE0476509.1"/>
    </source>
</evidence>
<feature type="region of interest" description="Disordered" evidence="4">
    <location>
        <begin position="1"/>
        <end position="28"/>
    </location>
</feature>
<evidence type="ECO:0000256" key="4">
    <source>
        <dbReference type="SAM" id="MobiDB-lite"/>
    </source>
</evidence>
<keyword evidence="3" id="KW-0539">Nucleus</keyword>
<gene>
    <name evidence="6" type="ORF">CDEB00056_LOCUS21362</name>
</gene>
<reference evidence="6" key="1">
    <citation type="submission" date="2021-01" db="EMBL/GenBank/DDBJ databases">
        <authorList>
            <person name="Corre E."/>
            <person name="Pelletier E."/>
            <person name="Niang G."/>
            <person name="Scheremetjew M."/>
            <person name="Finn R."/>
            <person name="Kale V."/>
            <person name="Holt S."/>
            <person name="Cochrane G."/>
            <person name="Meng A."/>
            <person name="Brown T."/>
            <person name="Cohen L."/>
        </authorList>
    </citation>
    <scope>NUCLEOTIDE SEQUENCE</scope>
    <source>
        <strain evidence="6">MM31A-1</strain>
    </source>
</reference>
<comment type="subcellular location">
    <subcellularLocation>
        <location evidence="1">Nucleus</location>
    </subcellularLocation>
</comment>
<dbReference type="PANTHER" id="PTHR13063:SF10">
    <property type="entry name" value="NITRIC OXIDE SYNTHASE-INTERACTING PROTEIN"/>
    <property type="match status" value="1"/>
</dbReference>
<feature type="region of interest" description="Disordered" evidence="4">
    <location>
        <begin position="160"/>
        <end position="196"/>
    </location>
</feature>
<dbReference type="GO" id="GO:0061630">
    <property type="term" value="F:ubiquitin protein ligase activity"/>
    <property type="evidence" value="ECO:0007669"/>
    <property type="project" value="InterPro"/>
</dbReference>
<evidence type="ECO:0000256" key="3">
    <source>
        <dbReference type="ARBA" id="ARBA00023242"/>
    </source>
</evidence>